<dbReference type="AlphaFoldDB" id="A0A1R3V8S6"/>
<dbReference type="RefSeq" id="WP_077379392.1">
    <property type="nucleotide sequence ID" value="NZ_FTPD01000021.1"/>
</dbReference>
<reference evidence="3" key="1">
    <citation type="submission" date="2017-01" db="EMBL/GenBank/DDBJ databases">
        <authorList>
            <person name="Brunel B."/>
        </authorList>
    </citation>
    <scope>NUCLEOTIDE SEQUENCE [LARGE SCALE GENOMIC DNA]</scope>
</reference>
<evidence type="ECO:0000313" key="2">
    <source>
        <dbReference type="EMBL" id="SIT56308.1"/>
    </source>
</evidence>
<organism evidence="2 3">
    <name type="scientific">Mesorhizobium prunaredense</name>
    <dbReference type="NCBI Taxonomy" id="1631249"/>
    <lineage>
        <taxon>Bacteria</taxon>
        <taxon>Pseudomonadati</taxon>
        <taxon>Pseudomonadota</taxon>
        <taxon>Alphaproteobacteria</taxon>
        <taxon>Hyphomicrobiales</taxon>
        <taxon>Phyllobacteriaceae</taxon>
        <taxon>Mesorhizobium</taxon>
    </lineage>
</organism>
<accession>A0A1R3V8S6</accession>
<dbReference type="EMBL" id="FTPD01000021">
    <property type="protein sequence ID" value="SIT56308.1"/>
    <property type="molecule type" value="Genomic_DNA"/>
</dbReference>
<keyword evidence="3" id="KW-1185">Reference proteome</keyword>
<dbReference type="Proteomes" id="UP000188388">
    <property type="component" value="Unassembled WGS sequence"/>
</dbReference>
<feature type="region of interest" description="Disordered" evidence="1">
    <location>
        <begin position="1"/>
        <end position="21"/>
    </location>
</feature>
<protein>
    <submittedName>
        <fullName evidence="2">Uncharacterized protein</fullName>
    </submittedName>
</protein>
<evidence type="ECO:0000256" key="1">
    <source>
        <dbReference type="SAM" id="MobiDB-lite"/>
    </source>
</evidence>
<sequence>MDEDDTKEDDKDETEDEKADKQFKQMVAMADRSLDRFNSDAPAEVRDAAIAEFIETGVLNPETAQVDEVETAMVEAAFALHAEREVFKPLGLTSAQYSTYVDEADMPALRRALVSGDWGTLHRHAQAVSAHIAQHGDGNADLY</sequence>
<gene>
    <name evidence="2" type="ORF">BQ8794_280047</name>
</gene>
<dbReference type="STRING" id="1631249.BQ8794_280047"/>
<evidence type="ECO:0000313" key="3">
    <source>
        <dbReference type="Proteomes" id="UP000188388"/>
    </source>
</evidence>
<name>A0A1R3V8S6_9HYPH</name>
<feature type="compositionally biased region" description="Acidic residues" evidence="1">
    <location>
        <begin position="1"/>
        <end position="17"/>
    </location>
</feature>
<proteinExistence type="predicted"/>